<comment type="caution">
    <text evidence="3">The sequence shown here is derived from an EMBL/GenBank/DDBJ whole genome shotgun (WGS) entry which is preliminary data.</text>
</comment>
<dbReference type="AlphaFoldDB" id="A0A4R3Q4M0"/>
<feature type="region of interest" description="Disordered" evidence="1">
    <location>
        <begin position="19"/>
        <end position="56"/>
    </location>
</feature>
<organism evidence="3 4">
    <name type="scientific">Rhizobium sullae</name>
    <name type="common">Rhizobium hedysari</name>
    <dbReference type="NCBI Taxonomy" id="50338"/>
    <lineage>
        <taxon>Bacteria</taxon>
        <taxon>Pseudomonadati</taxon>
        <taxon>Pseudomonadota</taxon>
        <taxon>Alphaproteobacteria</taxon>
        <taxon>Hyphomicrobiales</taxon>
        <taxon>Rhizobiaceae</taxon>
        <taxon>Rhizobium/Agrobacterium group</taxon>
        <taxon>Rhizobium</taxon>
    </lineage>
</organism>
<feature type="signal peptide" evidence="2">
    <location>
        <begin position="1"/>
        <end position="18"/>
    </location>
</feature>
<proteinExistence type="predicted"/>
<dbReference type="Proteomes" id="UP000294576">
    <property type="component" value="Unassembled WGS sequence"/>
</dbReference>
<dbReference type="EMBL" id="SMBH01000006">
    <property type="protein sequence ID" value="TCU15699.1"/>
    <property type="molecule type" value="Genomic_DNA"/>
</dbReference>
<evidence type="ECO:0000256" key="2">
    <source>
        <dbReference type="SAM" id="SignalP"/>
    </source>
</evidence>
<gene>
    <name evidence="3" type="ORF">EV132_10638</name>
</gene>
<name>A0A4R3Q4M0_RHISU</name>
<feature type="chain" id="PRO_5020858903" evidence="2">
    <location>
        <begin position="19"/>
        <end position="56"/>
    </location>
</feature>
<evidence type="ECO:0000256" key="1">
    <source>
        <dbReference type="SAM" id="MobiDB-lite"/>
    </source>
</evidence>
<reference evidence="3 4" key="1">
    <citation type="submission" date="2019-03" db="EMBL/GenBank/DDBJ databases">
        <title>Genomic Encyclopedia of Type Strains, Phase IV (KMG-V): Genome sequencing to study the core and pangenomes of soil and plant-associated prokaryotes.</title>
        <authorList>
            <person name="Whitman W."/>
        </authorList>
    </citation>
    <scope>NUCLEOTIDE SEQUENCE [LARGE SCALE GENOMIC DNA]</scope>
    <source>
        <strain evidence="3 4">Hc14</strain>
    </source>
</reference>
<accession>A0A4R3Q4M0</accession>
<evidence type="ECO:0000313" key="4">
    <source>
        <dbReference type="Proteomes" id="UP000294576"/>
    </source>
</evidence>
<evidence type="ECO:0000313" key="3">
    <source>
        <dbReference type="EMBL" id="TCU15699.1"/>
    </source>
</evidence>
<protein>
    <submittedName>
        <fullName evidence="3">Uncharacterized protein</fullName>
    </submittedName>
</protein>
<feature type="compositionally biased region" description="Basic and acidic residues" evidence="1">
    <location>
        <begin position="40"/>
        <end position="56"/>
    </location>
</feature>
<feature type="compositionally biased region" description="Low complexity" evidence="1">
    <location>
        <begin position="19"/>
        <end position="35"/>
    </location>
</feature>
<sequence length="56" mass="6012">MRLSIKILNALLPFSSLAAPAQQQRSAAQPQPATALNAHMQKDIGIDEGRNSAIEK</sequence>
<keyword evidence="2" id="KW-0732">Signal</keyword>